<evidence type="ECO:0000313" key="7">
    <source>
        <dbReference type="EMBL" id="CAH7683971.1"/>
    </source>
</evidence>
<dbReference type="PROSITE" id="PS00480">
    <property type="entry name" value="CITRATE_SYNTHASE"/>
    <property type="match status" value="1"/>
</dbReference>
<comment type="subcellular location">
    <subcellularLocation>
        <location evidence="1">Mitochondrion</location>
    </subcellularLocation>
</comment>
<dbReference type="SUPFAM" id="SSF48256">
    <property type="entry name" value="Citrate synthase"/>
    <property type="match status" value="1"/>
</dbReference>
<evidence type="ECO:0000256" key="3">
    <source>
        <dbReference type="ARBA" id="ARBA00022679"/>
    </source>
</evidence>
<evidence type="ECO:0000256" key="6">
    <source>
        <dbReference type="RuleBase" id="RU000441"/>
    </source>
</evidence>
<evidence type="ECO:0000256" key="5">
    <source>
        <dbReference type="ARBA" id="ARBA00023128"/>
    </source>
</evidence>
<dbReference type="EMBL" id="CALTRL010005059">
    <property type="protein sequence ID" value="CAH7683971.1"/>
    <property type="molecule type" value="Genomic_DNA"/>
</dbReference>
<comment type="caution">
    <text evidence="7">The sequence shown here is derived from an EMBL/GenBank/DDBJ whole genome shotgun (WGS) entry which is preliminary data.</text>
</comment>
<dbReference type="Proteomes" id="UP001153365">
    <property type="component" value="Unassembled WGS sequence"/>
</dbReference>
<dbReference type="GO" id="GO:0046912">
    <property type="term" value="F:acyltransferase activity, acyl groups converted into alkyl on transfer"/>
    <property type="evidence" value="ECO:0007669"/>
    <property type="project" value="InterPro"/>
</dbReference>
<dbReference type="Pfam" id="PF00285">
    <property type="entry name" value="Citrate_synt"/>
    <property type="match status" value="1"/>
</dbReference>
<dbReference type="PRINTS" id="PR00143">
    <property type="entry name" value="CITRTSNTHASE"/>
</dbReference>
<dbReference type="PANTHER" id="PTHR11739">
    <property type="entry name" value="CITRATE SYNTHASE"/>
    <property type="match status" value="1"/>
</dbReference>
<accession>A0AAV0BD49</accession>
<dbReference type="Gene3D" id="1.10.580.10">
    <property type="entry name" value="Citrate Synthase, domain 1"/>
    <property type="match status" value="1"/>
</dbReference>
<comment type="similarity">
    <text evidence="2 6">Belongs to the citrate synthase family.</text>
</comment>
<proteinExistence type="inferred from homology"/>
<dbReference type="InterPro" id="IPR016142">
    <property type="entry name" value="Citrate_synth-like_lrg_a-sub"/>
</dbReference>
<evidence type="ECO:0000256" key="2">
    <source>
        <dbReference type="ARBA" id="ARBA00010566"/>
    </source>
</evidence>
<dbReference type="Gene3D" id="1.10.230.10">
    <property type="entry name" value="Cytochrome P450-Terp, domain 2"/>
    <property type="match status" value="1"/>
</dbReference>
<sequence>MASILRRSALDCCRASRLSNKSSHLLRCASTKSIHEELSEIIPERLELAKKLKTEHGDKKLGDIQVSHVFGGMRGLKSMLWDPSVLDSEEGIRFWGRTIPDCQKVLPAAKDGSEMLPESMFWYLLTGKVPSQEQVKEFQSDLAERSTKVPEFINKMIDAFPRTLHPMTQFVIATAALNHDSKFAAAYSAGVKKTDYWKSTLEDSLDLAAMTYPIAARIYVSKYKGGASSIPAIKKDRDLSWNYAQQIGMGDSHGFIEAVRLYNALHTDHEGGNVSAHTTHLVGSALSDPFLSYSAALGGLAGPLHGLANQEALRFVLEMKKAVGDKPTPEKVKEYIWSVLKSGRVVPGYGHAVLRKPDPRFAALREFGNKRPEVAADPVFQLVDHLFQVAPGVLTEHGKTKNPFPNVDAASGCLLHHYGMVEFEYYTVLFGCSRAMGALSQLVWDRVHNLPIERPKSLSMEAIAKIVGA</sequence>
<gene>
    <name evidence="7" type="ORF">PPACK8108_LOCUS17839</name>
</gene>
<dbReference type="AlphaFoldDB" id="A0AAV0BD49"/>
<dbReference type="FunFam" id="1.10.230.10:FF:000001">
    <property type="entry name" value="Citrate synthase"/>
    <property type="match status" value="1"/>
</dbReference>
<dbReference type="FunFam" id="1.10.580.10:FF:000001">
    <property type="entry name" value="Citrate synthase"/>
    <property type="match status" value="1"/>
</dbReference>
<evidence type="ECO:0000313" key="8">
    <source>
        <dbReference type="Proteomes" id="UP001153365"/>
    </source>
</evidence>
<keyword evidence="4" id="KW-0809">Transit peptide</keyword>
<reference evidence="7" key="1">
    <citation type="submission" date="2022-06" db="EMBL/GenBank/DDBJ databases">
        <authorList>
            <consortium name="SYNGENTA / RWTH Aachen University"/>
        </authorList>
    </citation>
    <scope>NUCLEOTIDE SEQUENCE</scope>
</reference>
<name>A0AAV0BD49_PHAPC</name>
<dbReference type="InterPro" id="IPR016143">
    <property type="entry name" value="Citrate_synth-like_sm_a-sub"/>
</dbReference>
<keyword evidence="8" id="KW-1185">Reference proteome</keyword>
<dbReference type="GO" id="GO:0005975">
    <property type="term" value="P:carbohydrate metabolic process"/>
    <property type="evidence" value="ECO:0007669"/>
    <property type="project" value="TreeGrafter"/>
</dbReference>
<organism evidence="7 8">
    <name type="scientific">Phakopsora pachyrhizi</name>
    <name type="common">Asian soybean rust disease fungus</name>
    <dbReference type="NCBI Taxonomy" id="170000"/>
    <lineage>
        <taxon>Eukaryota</taxon>
        <taxon>Fungi</taxon>
        <taxon>Dikarya</taxon>
        <taxon>Basidiomycota</taxon>
        <taxon>Pucciniomycotina</taxon>
        <taxon>Pucciniomycetes</taxon>
        <taxon>Pucciniales</taxon>
        <taxon>Phakopsoraceae</taxon>
        <taxon>Phakopsora</taxon>
    </lineage>
</organism>
<dbReference type="GO" id="GO:0005759">
    <property type="term" value="C:mitochondrial matrix"/>
    <property type="evidence" value="ECO:0007669"/>
    <property type="project" value="TreeGrafter"/>
</dbReference>
<dbReference type="NCBIfam" id="NF007128">
    <property type="entry name" value="PRK09569.1"/>
    <property type="match status" value="1"/>
</dbReference>
<dbReference type="PANTHER" id="PTHR11739:SF15">
    <property type="entry name" value="CITRATE SYNTHASE 3, MITOCHONDRIAL"/>
    <property type="match status" value="1"/>
</dbReference>
<dbReference type="InterPro" id="IPR019810">
    <property type="entry name" value="Citrate_synthase_AS"/>
</dbReference>
<keyword evidence="5" id="KW-0496">Mitochondrion</keyword>
<dbReference type="InterPro" id="IPR036969">
    <property type="entry name" value="Citrate_synthase_sf"/>
</dbReference>
<dbReference type="GO" id="GO:0006099">
    <property type="term" value="P:tricarboxylic acid cycle"/>
    <property type="evidence" value="ECO:0007669"/>
    <property type="project" value="TreeGrafter"/>
</dbReference>
<evidence type="ECO:0000256" key="1">
    <source>
        <dbReference type="ARBA" id="ARBA00004173"/>
    </source>
</evidence>
<evidence type="ECO:0000256" key="4">
    <source>
        <dbReference type="ARBA" id="ARBA00022946"/>
    </source>
</evidence>
<keyword evidence="3 6" id="KW-0808">Transferase</keyword>
<protein>
    <recommendedName>
        <fullName evidence="6">Citrate synthase</fullName>
    </recommendedName>
</protein>
<dbReference type="InterPro" id="IPR002020">
    <property type="entry name" value="Citrate_synthase"/>
</dbReference>